<reference evidence="10" key="1">
    <citation type="journal article" date="2019" name="Int. J. Syst. Evol. Microbiol.">
        <title>The Global Catalogue of Microorganisms (GCM) 10K type strain sequencing project: providing services to taxonomists for standard genome sequencing and annotation.</title>
        <authorList>
            <consortium name="The Broad Institute Genomics Platform"/>
            <consortium name="The Broad Institute Genome Sequencing Center for Infectious Disease"/>
            <person name="Wu L."/>
            <person name="Ma J."/>
        </authorList>
    </citation>
    <scope>NUCLEOTIDE SEQUENCE [LARGE SCALE GENOMIC DNA]</scope>
    <source>
        <strain evidence="10">JCM 17441</strain>
    </source>
</reference>
<gene>
    <name evidence="9" type="ORF">GCM10022255_059800</name>
</gene>
<protein>
    <submittedName>
        <fullName evidence="9">Acyl-CoA dehydrogenase family protein</fullName>
    </submittedName>
</protein>
<dbReference type="Proteomes" id="UP001500620">
    <property type="component" value="Unassembled WGS sequence"/>
</dbReference>
<evidence type="ECO:0000256" key="2">
    <source>
        <dbReference type="ARBA" id="ARBA00009347"/>
    </source>
</evidence>
<keyword evidence="5" id="KW-0560">Oxidoreductase</keyword>
<evidence type="ECO:0000256" key="1">
    <source>
        <dbReference type="ARBA" id="ARBA00001974"/>
    </source>
</evidence>
<accession>A0ABP8DF89</accession>
<dbReference type="Gene3D" id="1.10.540.10">
    <property type="entry name" value="Acyl-CoA dehydrogenase/oxidase, N-terminal domain"/>
    <property type="match status" value="1"/>
</dbReference>
<organism evidence="9 10">
    <name type="scientific">Dactylosporangium darangshiense</name>
    <dbReference type="NCBI Taxonomy" id="579108"/>
    <lineage>
        <taxon>Bacteria</taxon>
        <taxon>Bacillati</taxon>
        <taxon>Actinomycetota</taxon>
        <taxon>Actinomycetes</taxon>
        <taxon>Micromonosporales</taxon>
        <taxon>Micromonosporaceae</taxon>
        <taxon>Dactylosporangium</taxon>
    </lineage>
</organism>
<evidence type="ECO:0000313" key="10">
    <source>
        <dbReference type="Proteomes" id="UP001500620"/>
    </source>
</evidence>
<dbReference type="InterPro" id="IPR037069">
    <property type="entry name" value="AcylCoA_DH/ox_N_sf"/>
</dbReference>
<keyword evidence="10" id="KW-1185">Reference proteome</keyword>
<dbReference type="Gene3D" id="1.20.140.10">
    <property type="entry name" value="Butyryl-CoA Dehydrogenase, subunit A, domain 3"/>
    <property type="match status" value="1"/>
</dbReference>
<evidence type="ECO:0000256" key="5">
    <source>
        <dbReference type="RuleBase" id="RU362125"/>
    </source>
</evidence>
<dbReference type="Pfam" id="PF02770">
    <property type="entry name" value="Acyl-CoA_dh_M"/>
    <property type="match status" value="1"/>
</dbReference>
<dbReference type="InterPro" id="IPR009100">
    <property type="entry name" value="AcylCoA_DH/oxidase_NM_dom_sf"/>
</dbReference>
<evidence type="ECO:0000259" key="6">
    <source>
        <dbReference type="Pfam" id="PF00441"/>
    </source>
</evidence>
<proteinExistence type="inferred from homology"/>
<dbReference type="SUPFAM" id="SSF56645">
    <property type="entry name" value="Acyl-CoA dehydrogenase NM domain-like"/>
    <property type="match status" value="1"/>
</dbReference>
<dbReference type="InterPro" id="IPR036250">
    <property type="entry name" value="AcylCo_DH-like_C"/>
</dbReference>
<comment type="caution">
    <text evidence="9">The sequence shown here is derived from an EMBL/GenBank/DDBJ whole genome shotgun (WGS) entry which is preliminary data.</text>
</comment>
<dbReference type="EMBL" id="BAABAT010000018">
    <property type="protein sequence ID" value="GAA4254579.1"/>
    <property type="molecule type" value="Genomic_DNA"/>
</dbReference>
<dbReference type="CDD" id="cd00567">
    <property type="entry name" value="ACAD"/>
    <property type="match status" value="1"/>
</dbReference>
<dbReference type="InterPro" id="IPR013786">
    <property type="entry name" value="AcylCoA_DH/ox_N"/>
</dbReference>
<evidence type="ECO:0000259" key="7">
    <source>
        <dbReference type="Pfam" id="PF02770"/>
    </source>
</evidence>
<dbReference type="Gene3D" id="2.40.110.10">
    <property type="entry name" value="Butyryl-CoA Dehydrogenase, subunit A, domain 2"/>
    <property type="match status" value="1"/>
</dbReference>
<comment type="cofactor">
    <cofactor evidence="1 5">
        <name>FAD</name>
        <dbReference type="ChEBI" id="CHEBI:57692"/>
    </cofactor>
</comment>
<dbReference type="PIRSF" id="PIRSF016578">
    <property type="entry name" value="HsaA"/>
    <property type="match status" value="1"/>
</dbReference>
<evidence type="ECO:0000313" key="9">
    <source>
        <dbReference type="EMBL" id="GAA4254579.1"/>
    </source>
</evidence>
<evidence type="ECO:0000256" key="3">
    <source>
        <dbReference type="ARBA" id="ARBA00022630"/>
    </source>
</evidence>
<comment type="similarity">
    <text evidence="2 5">Belongs to the acyl-CoA dehydrogenase family.</text>
</comment>
<dbReference type="InterPro" id="IPR006091">
    <property type="entry name" value="Acyl-CoA_Oxase/DH_mid-dom"/>
</dbReference>
<sequence length="379" mass="38804">MDKQISAALDRVIDGVVAPAAAEVDRAGRFPAEAVQALGEAGVLGLASATEVGGAGGGLRDAADVVQRLSSSCGSTAMVVLMHYAAVTLIEAYGPKQVRREIADGRHLSTLAFSEAGSRSHFWAPLGTATADGSRVRLSARKSWVTSAGHARSYVWSSRAMAADGPMTLWLVPSDAEGLTVSAAGFDGLGLRGNDSRPVVADGVPVTADAMLGADGTGLDAALGVALPWFLVLSAAFSVGLMGSAVDEAAGHLVATRLAHLGQSLADQPVSRLELGRMRLQFEAARATLAQTLTAVETDAPDATAQVLGVKAICGEAAASVSDAALRICGGAAFRRELTLERRFRDSRAARVMAPTSDALADFVARLACGLPLFDGAPA</sequence>
<dbReference type="PANTHER" id="PTHR43831:SF1">
    <property type="entry name" value="ISOBUTYRYL-COA DEHYDROGENASE, MITOCHONDRIAL"/>
    <property type="match status" value="1"/>
</dbReference>
<name>A0ABP8DF89_9ACTN</name>
<dbReference type="InterPro" id="IPR046373">
    <property type="entry name" value="Acyl-CoA_Oxase/DH_mid-dom_sf"/>
</dbReference>
<evidence type="ECO:0000259" key="8">
    <source>
        <dbReference type="Pfam" id="PF02771"/>
    </source>
</evidence>
<feature type="domain" description="Acyl-CoA dehydrogenase/oxidase C-terminal" evidence="6">
    <location>
        <begin position="227"/>
        <end position="366"/>
    </location>
</feature>
<keyword evidence="3 5" id="KW-0285">Flavoprotein</keyword>
<dbReference type="Pfam" id="PF00441">
    <property type="entry name" value="Acyl-CoA_dh_1"/>
    <property type="match status" value="1"/>
</dbReference>
<dbReference type="InterPro" id="IPR052547">
    <property type="entry name" value="Mito_Isobutyryl-CoADH"/>
</dbReference>
<evidence type="ECO:0000256" key="4">
    <source>
        <dbReference type="ARBA" id="ARBA00022827"/>
    </source>
</evidence>
<dbReference type="RefSeq" id="WP_345131587.1">
    <property type="nucleotide sequence ID" value="NZ_BAABAT010000018.1"/>
</dbReference>
<dbReference type="PANTHER" id="PTHR43831">
    <property type="entry name" value="ISOBUTYRYL-COA DEHYDROGENASE"/>
    <property type="match status" value="1"/>
</dbReference>
<dbReference type="InterPro" id="IPR009075">
    <property type="entry name" value="AcylCo_DH/oxidase_C"/>
</dbReference>
<feature type="domain" description="Acyl-CoA dehydrogenase/oxidase N-terminal" evidence="8">
    <location>
        <begin position="3"/>
        <end position="101"/>
    </location>
</feature>
<dbReference type="Pfam" id="PF02771">
    <property type="entry name" value="Acyl-CoA_dh_N"/>
    <property type="match status" value="1"/>
</dbReference>
<keyword evidence="4 5" id="KW-0274">FAD</keyword>
<feature type="domain" description="Acyl-CoA oxidase/dehydrogenase middle" evidence="7">
    <location>
        <begin position="111"/>
        <end position="203"/>
    </location>
</feature>
<dbReference type="SUPFAM" id="SSF47203">
    <property type="entry name" value="Acyl-CoA dehydrogenase C-terminal domain-like"/>
    <property type="match status" value="1"/>
</dbReference>